<proteinExistence type="predicted"/>
<evidence type="ECO:0000313" key="2">
    <source>
        <dbReference type="Proteomes" id="UP000035720"/>
    </source>
</evidence>
<protein>
    <submittedName>
        <fullName evidence="1">Uncharacterized protein</fullName>
    </submittedName>
</protein>
<dbReference type="Proteomes" id="UP000035720">
    <property type="component" value="Unassembled WGS sequence"/>
</dbReference>
<comment type="caution">
    <text evidence="1">The sequence shown here is derived from an EMBL/GenBank/DDBJ whole genome shotgun (WGS) entry which is preliminary data.</text>
</comment>
<keyword evidence="2" id="KW-1185">Reference proteome</keyword>
<dbReference type="EMBL" id="CAJC01000138">
    <property type="protein sequence ID" value="CCI53046.1"/>
    <property type="molecule type" value="Genomic_DNA"/>
</dbReference>
<organism evidence="1 2">
    <name type="scientific">Nostocoides jenkinsii Ben 74</name>
    <dbReference type="NCBI Taxonomy" id="1193518"/>
    <lineage>
        <taxon>Bacteria</taxon>
        <taxon>Bacillati</taxon>
        <taxon>Actinomycetota</taxon>
        <taxon>Actinomycetes</taxon>
        <taxon>Micrococcales</taxon>
        <taxon>Intrasporangiaceae</taxon>
        <taxon>Nostocoides</taxon>
    </lineage>
</organism>
<sequence>MQKGAICFQAGCMVLSLLQGRNGCSLAIHLGELMHKRAFGAAALTGSNSQDLWMGVS</sequence>
<reference evidence="1 2" key="1">
    <citation type="journal article" date="2013" name="ISME J.">
        <title>A metabolic model for members of the genus Tetrasphaera involved in enhanced biological phosphorus removal.</title>
        <authorList>
            <person name="Kristiansen R."/>
            <person name="Nguyen H.T.T."/>
            <person name="Saunders A.M."/>
            <person name="Nielsen J.L."/>
            <person name="Wimmer R."/>
            <person name="Le V.Q."/>
            <person name="McIlroy S.J."/>
            <person name="Petrovski S."/>
            <person name="Seviour R.J."/>
            <person name="Calteau A."/>
            <person name="Nielsen K.L."/>
            <person name="Nielsen P.H."/>
        </authorList>
    </citation>
    <scope>NUCLEOTIDE SEQUENCE [LARGE SCALE GENOMIC DNA]</scope>
    <source>
        <strain evidence="1 2">Ben 74</strain>
    </source>
</reference>
<evidence type="ECO:0000313" key="1">
    <source>
        <dbReference type="EMBL" id="CCI53046.1"/>
    </source>
</evidence>
<dbReference type="AlphaFoldDB" id="A0A077M6Y1"/>
<gene>
    <name evidence="1" type="ORF">BN13_290014</name>
</gene>
<accession>A0A077M6Y1</accession>
<name>A0A077M6Y1_9MICO</name>